<dbReference type="Proteomes" id="UP001549307">
    <property type="component" value="Unassembled WGS sequence"/>
</dbReference>
<protein>
    <submittedName>
        <fullName evidence="2">Uncharacterized protein</fullName>
    </submittedName>
</protein>
<accession>A0ABV2P0U3</accession>
<gene>
    <name evidence="2" type="ORF">ABIE37_000123</name>
</gene>
<sequence>MQMNPVLKPRVATPALIVTSAVTLVLAAILAVLSFTISGTAWLLVALTTLCLVLLLFWAQRLRSQRQWQTETAARWKRLESLKSAGGTTTEVTVLTVDAVQPTGSWITIRWNHFDYVQAAWIEALSEPIWPGSVLLIRPDPAQVQPRAPWPETYRISGDHILAWAPVRGHRPQ</sequence>
<name>A0ABV2P0U3_9MICC</name>
<feature type="transmembrane region" description="Helical" evidence="1">
    <location>
        <begin position="41"/>
        <end position="59"/>
    </location>
</feature>
<evidence type="ECO:0000313" key="2">
    <source>
        <dbReference type="EMBL" id="MET4538368.1"/>
    </source>
</evidence>
<reference evidence="2 3" key="1">
    <citation type="submission" date="2024-06" db="EMBL/GenBank/DDBJ databases">
        <title>Sorghum-associated microbial communities from plants grown in Nebraska, USA.</title>
        <authorList>
            <person name="Schachtman D."/>
        </authorList>
    </citation>
    <scope>NUCLEOTIDE SEQUENCE [LARGE SCALE GENOMIC DNA]</scope>
    <source>
        <strain evidence="2 3">3552</strain>
    </source>
</reference>
<keyword evidence="1" id="KW-0812">Transmembrane</keyword>
<evidence type="ECO:0000313" key="3">
    <source>
        <dbReference type="Proteomes" id="UP001549307"/>
    </source>
</evidence>
<dbReference type="EMBL" id="JBEPSN010000001">
    <property type="protein sequence ID" value="MET4538368.1"/>
    <property type="molecule type" value="Genomic_DNA"/>
</dbReference>
<comment type="caution">
    <text evidence="2">The sequence shown here is derived from an EMBL/GenBank/DDBJ whole genome shotgun (WGS) entry which is preliminary data.</text>
</comment>
<proteinExistence type="predicted"/>
<keyword evidence="3" id="KW-1185">Reference proteome</keyword>
<keyword evidence="1" id="KW-0472">Membrane</keyword>
<evidence type="ECO:0000256" key="1">
    <source>
        <dbReference type="SAM" id="Phobius"/>
    </source>
</evidence>
<organism evidence="2 3">
    <name type="scientific">Arthrobacter bambusae</name>
    <dbReference type="NCBI Taxonomy" id="1338426"/>
    <lineage>
        <taxon>Bacteria</taxon>
        <taxon>Bacillati</taxon>
        <taxon>Actinomycetota</taxon>
        <taxon>Actinomycetes</taxon>
        <taxon>Micrococcales</taxon>
        <taxon>Micrococcaceae</taxon>
        <taxon>Arthrobacter</taxon>
    </lineage>
</organism>
<feature type="transmembrane region" description="Helical" evidence="1">
    <location>
        <begin position="12"/>
        <end position="35"/>
    </location>
</feature>
<keyword evidence="1" id="KW-1133">Transmembrane helix</keyword>